<sequence length="218" mass="24926">MRTVESGNISLFTLLLLTSLSLLLLWLIQDSLLFSQRGVIVRNHYLDLQGRLWQQYRQQRESLCQGEPPSGKKFTETLSVADRHLVLNHYIDCEKNSLFLQTPTQAENSPRGQYLNPKYEFPAHQVYVEPIYTGKRMPKLWIIDQPITWDLTGNLYGVVISNAPLTITGAGKIIGTVISDQPIAMGEQITIDFDANIVQKIVEQFSYWEIAEGGWHDF</sequence>
<gene>
    <name evidence="1" type="ORF">QV01_01615</name>
</gene>
<protein>
    <recommendedName>
        <fullName evidence="3">DUF2572 family protein</fullName>
    </recommendedName>
</protein>
<dbReference type="InterPro" id="IPR022543">
    <property type="entry name" value="DUF2572"/>
</dbReference>
<dbReference type="RefSeq" id="WP_065238681.1">
    <property type="nucleotide sequence ID" value="NZ_JTJM01000007.1"/>
</dbReference>
<dbReference type="EMBL" id="JTJM01000007">
    <property type="protein sequence ID" value="OBW93622.1"/>
    <property type="molecule type" value="Genomic_DNA"/>
</dbReference>
<dbReference type="OrthoDB" id="5686653at2"/>
<dbReference type="Pfam" id="PF10833">
    <property type="entry name" value="DUF2572"/>
    <property type="match status" value="1"/>
</dbReference>
<proteinExistence type="predicted"/>
<keyword evidence="2" id="KW-1185">Reference proteome</keyword>
<evidence type="ECO:0008006" key="3">
    <source>
        <dbReference type="Google" id="ProtNLM"/>
    </source>
</evidence>
<reference evidence="1 2" key="1">
    <citation type="submission" date="2014-11" db="EMBL/GenBank/DDBJ databases">
        <title>Pan-genome of Gallibacterium spp.</title>
        <authorList>
            <person name="Kudirkiene E."/>
            <person name="Bojesen A.M."/>
        </authorList>
    </citation>
    <scope>NUCLEOTIDE SEQUENCE [LARGE SCALE GENOMIC DNA]</scope>
    <source>
        <strain evidence="1 2">F151</strain>
    </source>
</reference>
<accession>A0A1A7NTR7</accession>
<evidence type="ECO:0000313" key="1">
    <source>
        <dbReference type="EMBL" id="OBW93622.1"/>
    </source>
</evidence>
<organism evidence="1 2">
    <name type="scientific">Gallibacterium genomosp. 3</name>
    <dbReference type="NCBI Taxonomy" id="505345"/>
    <lineage>
        <taxon>Bacteria</taxon>
        <taxon>Pseudomonadati</taxon>
        <taxon>Pseudomonadota</taxon>
        <taxon>Gammaproteobacteria</taxon>
        <taxon>Pasteurellales</taxon>
        <taxon>Pasteurellaceae</taxon>
        <taxon>Gallibacterium</taxon>
    </lineage>
</organism>
<dbReference type="AlphaFoldDB" id="A0A1A7NTR7"/>
<evidence type="ECO:0000313" key="2">
    <source>
        <dbReference type="Proteomes" id="UP000243558"/>
    </source>
</evidence>
<comment type="caution">
    <text evidence="1">The sequence shown here is derived from an EMBL/GenBank/DDBJ whole genome shotgun (WGS) entry which is preliminary data.</text>
</comment>
<name>A0A1A7NTR7_9PAST</name>
<dbReference type="Proteomes" id="UP000243558">
    <property type="component" value="Unassembled WGS sequence"/>
</dbReference>